<keyword evidence="2" id="KW-1185">Reference proteome</keyword>
<dbReference type="AlphaFoldDB" id="A0A4Y7L5W2"/>
<name>A0A4Y7L5W2_PAPSO</name>
<proteinExistence type="predicted"/>
<accession>A0A4Y7L5W2</accession>
<reference evidence="1 2" key="1">
    <citation type="journal article" date="2018" name="Science">
        <title>The opium poppy genome and morphinan production.</title>
        <authorList>
            <person name="Guo L."/>
            <person name="Winzer T."/>
            <person name="Yang X."/>
            <person name="Li Y."/>
            <person name="Ning Z."/>
            <person name="He Z."/>
            <person name="Teodor R."/>
            <person name="Lu Y."/>
            <person name="Bowser T.A."/>
            <person name="Graham I.A."/>
            <person name="Ye K."/>
        </authorList>
    </citation>
    <scope>NUCLEOTIDE SEQUENCE [LARGE SCALE GENOMIC DNA]</scope>
    <source>
        <strain evidence="2">cv. HN1</strain>
        <tissue evidence="1">Leaves</tissue>
    </source>
</reference>
<sequence length="43" mass="4765">MPSGPIFGLESSLSLRNHLCGSTRIIKVPIILAKKMQGDYRHV</sequence>
<dbReference type="Proteomes" id="UP000316621">
    <property type="component" value="Chromosome 9"/>
</dbReference>
<dbReference type="EMBL" id="CM010723">
    <property type="protein sequence ID" value="RZC79565.1"/>
    <property type="molecule type" value="Genomic_DNA"/>
</dbReference>
<protein>
    <submittedName>
        <fullName evidence="1">Uncharacterized protein</fullName>
    </submittedName>
</protein>
<organism evidence="1 2">
    <name type="scientific">Papaver somniferum</name>
    <name type="common">Opium poppy</name>
    <dbReference type="NCBI Taxonomy" id="3469"/>
    <lineage>
        <taxon>Eukaryota</taxon>
        <taxon>Viridiplantae</taxon>
        <taxon>Streptophyta</taxon>
        <taxon>Embryophyta</taxon>
        <taxon>Tracheophyta</taxon>
        <taxon>Spermatophyta</taxon>
        <taxon>Magnoliopsida</taxon>
        <taxon>Ranunculales</taxon>
        <taxon>Papaveraceae</taxon>
        <taxon>Papaveroideae</taxon>
        <taxon>Papaver</taxon>
    </lineage>
</organism>
<evidence type="ECO:0000313" key="1">
    <source>
        <dbReference type="EMBL" id="RZC79565.1"/>
    </source>
</evidence>
<dbReference type="Gramene" id="RZC79565">
    <property type="protein sequence ID" value="RZC79565"/>
    <property type="gene ID" value="C5167_003793"/>
</dbReference>
<gene>
    <name evidence="1" type="ORF">C5167_003793</name>
</gene>
<evidence type="ECO:0000313" key="2">
    <source>
        <dbReference type="Proteomes" id="UP000316621"/>
    </source>
</evidence>